<organism evidence="1 2">
    <name type="scientific">Nocardiopsis codii</name>
    <dbReference type="NCBI Taxonomy" id="3065942"/>
    <lineage>
        <taxon>Bacteria</taxon>
        <taxon>Bacillati</taxon>
        <taxon>Actinomycetota</taxon>
        <taxon>Actinomycetes</taxon>
        <taxon>Streptosporangiales</taxon>
        <taxon>Nocardiopsidaceae</taxon>
        <taxon>Nocardiopsis</taxon>
    </lineage>
</organism>
<protein>
    <submittedName>
        <fullName evidence="1">Uncharacterized protein</fullName>
    </submittedName>
</protein>
<comment type="caution">
    <text evidence="1">The sequence shown here is derived from an EMBL/GenBank/DDBJ whole genome shotgun (WGS) entry which is preliminary data.</text>
</comment>
<gene>
    <name evidence="1" type="ORF">Q8791_23590</name>
</gene>
<name>A0ABU7KD97_9ACTN</name>
<keyword evidence="2" id="KW-1185">Reference proteome</keyword>
<evidence type="ECO:0000313" key="2">
    <source>
        <dbReference type="Proteomes" id="UP001356095"/>
    </source>
</evidence>
<accession>A0ABU7KD97</accession>
<sequence length="78" mass="8343">MANPDTPPEGFPSDPRTALMFKAQEDWSTVLTVLRGQVEQTRQAGFTDVQAHAMVAAALVSEVAVSAFVGAPKRDGDR</sequence>
<reference evidence="1 2" key="1">
    <citation type="submission" date="2023-08" db="EMBL/GenBank/DDBJ databases">
        <authorList>
            <person name="Girao M."/>
            <person name="Carvalho M.F."/>
        </authorList>
    </citation>
    <scope>NUCLEOTIDE SEQUENCE [LARGE SCALE GENOMIC DNA]</scope>
    <source>
        <strain evidence="1 2">CT-R113</strain>
    </source>
</reference>
<dbReference type="Proteomes" id="UP001356095">
    <property type="component" value="Unassembled WGS sequence"/>
</dbReference>
<evidence type="ECO:0000313" key="1">
    <source>
        <dbReference type="EMBL" id="MEE2040205.1"/>
    </source>
</evidence>
<dbReference type="RefSeq" id="WP_330093974.1">
    <property type="nucleotide sequence ID" value="NZ_JAUZMY010000026.1"/>
</dbReference>
<dbReference type="EMBL" id="JAUZMY010000026">
    <property type="protein sequence ID" value="MEE2040205.1"/>
    <property type="molecule type" value="Genomic_DNA"/>
</dbReference>
<proteinExistence type="predicted"/>